<sequence length="179" mass="18987">MLEVILFGVAAGLDNLQVGSSIGLMPMQRRRLHLLALGFCICELGGAILGLLLGRAFLAQIGPLANGLASLVMLACGVVILWLAFRNEAKALPDFVNHKAVLFLLPLSLSLDNVIAGAGISFSSAPVLTSAIVVGVISAAMACSGLYLANWLRRFMPRRIEMLSGAYLCFLAVRMMIAD</sequence>
<dbReference type="PANTHER" id="PTHR35529">
    <property type="entry name" value="MANGANESE EFFLUX PUMP MNTP-RELATED"/>
    <property type="match status" value="1"/>
</dbReference>
<accession>A0ABR6ZV50</accession>
<dbReference type="Proteomes" id="UP000650424">
    <property type="component" value="Unassembled WGS sequence"/>
</dbReference>
<dbReference type="EMBL" id="JACOGF010000011">
    <property type="protein sequence ID" value="MBC3919743.1"/>
    <property type="molecule type" value="Genomic_DNA"/>
</dbReference>
<feature type="transmembrane region" description="Helical" evidence="5">
    <location>
        <begin position="34"/>
        <end position="58"/>
    </location>
</feature>
<feature type="transmembrane region" description="Helical" evidence="5">
    <location>
        <begin position="128"/>
        <end position="148"/>
    </location>
</feature>
<feature type="transmembrane region" description="Helical" evidence="5">
    <location>
        <begin position="64"/>
        <end position="85"/>
    </location>
</feature>
<name>A0ABR6ZV50_9BURK</name>
<proteinExistence type="predicted"/>
<evidence type="ECO:0000256" key="3">
    <source>
        <dbReference type="ARBA" id="ARBA00022989"/>
    </source>
</evidence>
<dbReference type="RefSeq" id="WP_186949007.1">
    <property type="nucleotide sequence ID" value="NZ_JACOGF010000011.1"/>
</dbReference>
<keyword evidence="1" id="KW-1003">Cell membrane</keyword>
<reference evidence="6 7" key="1">
    <citation type="submission" date="2020-08" db="EMBL/GenBank/DDBJ databases">
        <title>Novel species isolated from subtropical streams in China.</title>
        <authorList>
            <person name="Lu H."/>
        </authorList>
    </citation>
    <scope>NUCLEOTIDE SEQUENCE [LARGE SCALE GENOMIC DNA]</scope>
    <source>
        <strain evidence="6 7">CY18W</strain>
    </source>
</reference>
<evidence type="ECO:0000256" key="2">
    <source>
        <dbReference type="ARBA" id="ARBA00022692"/>
    </source>
</evidence>
<comment type="caution">
    <text evidence="6">The sequence shown here is derived from an EMBL/GenBank/DDBJ whole genome shotgun (WGS) entry which is preliminary data.</text>
</comment>
<organism evidence="6 7">
    <name type="scientific">Undibacterium hunanense</name>
    <dbReference type="NCBI Taxonomy" id="2762292"/>
    <lineage>
        <taxon>Bacteria</taxon>
        <taxon>Pseudomonadati</taxon>
        <taxon>Pseudomonadota</taxon>
        <taxon>Betaproteobacteria</taxon>
        <taxon>Burkholderiales</taxon>
        <taxon>Oxalobacteraceae</taxon>
        <taxon>Undibacterium</taxon>
    </lineage>
</organism>
<evidence type="ECO:0000313" key="6">
    <source>
        <dbReference type="EMBL" id="MBC3919743.1"/>
    </source>
</evidence>
<dbReference type="Pfam" id="PF02659">
    <property type="entry name" value="Mntp"/>
    <property type="match status" value="1"/>
</dbReference>
<gene>
    <name evidence="6" type="ORF">H8L32_19885</name>
</gene>
<evidence type="ECO:0000256" key="1">
    <source>
        <dbReference type="ARBA" id="ARBA00022475"/>
    </source>
</evidence>
<keyword evidence="3 5" id="KW-1133">Transmembrane helix</keyword>
<evidence type="ECO:0000313" key="7">
    <source>
        <dbReference type="Proteomes" id="UP000650424"/>
    </source>
</evidence>
<evidence type="ECO:0000256" key="4">
    <source>
        <dbReference type="ARBA" id="ARBA00023136"/>
    </source>
</evidence>
<protein>
    <submittedName>
        <fullName evidence="6">Manganese efflux pump</fullName>
    </submittedName>
</protein>
<keyword evidence="2 5" id="KW-0812">Transmembrane</keyword>
<dbReference type="InterPro" id="IPR003810">
    <property type="entry name" value="Mntp/YtaF"/>
</dbReference>
<keyword evidence="7" id="KW-1185">Reference proteome</keyword>
<feature type="transmembrane region" description="Helical" evidence="5">
    <location>
        <begin position="101"/>
        <end position="122"/>
    </location>
</feature>
<keyword evidence="4 5" id="KW-0472">Membrane</keyword>
<dbReference type="PANTHER" id="PTHR35529:SF1">
    <property type="entry name" value="MANGANESE EFFLUX PUMP MNTP-RELATED"/>
    <property type="match status" value="1"/>
</dbReference>
<evidence type="ECO:0000256" key="5">
    <source>
        <dbReference type="SAM" id="Phobius"/>
    </source>
</evidence>